<sequence>MKGCDAVLKSYRQFSDDVVDDDDRTGTHQQQRLLVESQYIADTDQGTRDGVRSHDHHLQEPFARELLSDDQHGAEHGEQACNRSGDGRQGDGVTDGSPAT</sequence>
<proteinExistence type="predicted"/>
<evidence type="ECO:0000313" key="2">
    <source>
        <dbReference type="EMBL" id="MPL98460.1"/>
    </source>
</evidence>
<feature type="region of interest" description="Disordered" evidence="1">
    <location>
        <begin position="17"/>
        <end position="38"/>
    </location>
</feature>
<evidence type="ECO:0000256" key="1">
    <source>
        <dbReference type="SAM" id="MobiDB-lite"/>
    </source>
</evidence>
<gene>
    <name evidence="2" type="ORF">SDC9_44665</name>
</gene>
<protein>
    <submittedName>
        <fullName evidence="2">Uncharacterized protein</fullName>
    </submittedName>
</protein>
<accession>A0A644W4T2</accession>
<feature type="compositionally biased region" description="Basic and acidic residues" evidence="1">
    <location>
        <begin position="68"/>
        <end position="78"/>
    </location>
</feature>
<organism evidence="2">
    <name type="scientific">bioreactor metagenome</name>
    <dbReference type="NCBI Taxonomy" id="1076179"/>
    <lineage>
        <taxon>unclassified sequences</taxon>
        <taxon>metagenomes</taxon>
        <taxon>ecological metagenomes</taxon>
    </lineage>
</organism>
<reference evidence="2" key="1">
    <citation type="submission" date="2019-08" db="EMBL/GenBank/DDBJ databases">
        <authorList>
            <person name="Kucharzyk K."/>
            <person name="Murdoch R.W."/>
            <person name="Higgins S."/>
            <person name="Loffler F."/>
        </authorList>
    </citation>
    <scope>NUCLEOTIDE SEQUENCE</scope>
</reference>
<comment type="caution">
    <text evidence="2">The sequence shown here is derived from an EMBL/GenBank/DDBJ whole genome shotgun (WGS) entry which is preliminary data.</text>
</comment>
<dbReference type="EMBL" id="VSSQ01000610">
    <property type="protein sequence ID" value="MPL98460.1"/>
    <property type="molecule type" value="Genomic_DNA"/>
</dbReference>
<name>A0A644W4T2_9ZZZZ</name>
<dbReference type="AlphaFoldDB" id="A0A644W4T2"/>
<feature type="region of interest" description="Disordered" evidence="1">
    <location>
        <begin position="68"/>
        <end position="100"/>
    </location>
</feature>